<feature type="compositionally biased region" description="Polar residues" evidence="1">
    <location>
        <begin position="82"/>
        <end position="93"/>
    </location>
</feature>
<dbReference type="Proteomes" id="UP000784294">
    <property type="component" value="Unassembled WGS sequence"/>
</dbReference>
<feature type="compositionally biased region" description="Polar residues" evidence="1">
    <location>
        <begin position="107"/>
        <end position="121"/>
    </location>
</feature>
<keyword evidence="3" id="KW-1185">Reference proteome</keyword>
<protein>
    <submittedName>
        <fullName evidence="2">Uncharacterized protein</fullName>
    </submittedName>
</protein>
<dbReference type="AlphaFoldDB" id="A0A3S5AN79"/>
<name>A0A3S5AN79_9PLAT</name>
<evidence type="ECO:0000256" key="1">
    <source>
        <dbReference type="SAM" id="MobiDB-lite"/>
    </source>
</evidence>
<evidence type="ECO:0000313" key="3">
    <source>
        <dbReference type="Proteomes" id="UP000784294"/>
    </source>
</evidence>
<dbReference type="EMBL" id="CAAALY010268050">
    <property type="protein sequence ID" value="VEL41141.1"/>
    <property type="molecule type" value="Genomic_DNA"/>
</dbReference>
<feature type="region of interest" description="Disordered" evidence="1">
    <location>
        <begin position="1"/>
        <end position="27"/>
    </location>
</feature>
<feature type="region of interest" description="Disordered" evidence="1">
    <location>
        <begin position="82"/>
        <end position="142"/>
    </location>
</feature>
<reference evidence="2" key="1">
    <citation type="submission" date="2018-11" db="EMBL/GenBank/DDBJ databases">
        <authorList>
            <consortium name="Pathogen Informatics"/>
        </authorList>
    </citation>
    <scope>NUCLEOTIDE SEQUENCE</scope>
</reference>
<feature type="compositionally biased region" description="Polar residues" evidence="1">
    <location>
        <begin position="1"/>
        <end position="12"/>
    </location>
</feature>
<comment type="caution">
    <text evidence="2">The sequence shown here is derived from an EMBL/GenBank/DDBJ whole genome shotgun (WGS) entry which is preliminary data.</text>
</comment>
<sequence>MTPRLTSANFSHHQPRADISHDNSASHWSCASNGLGRPSASSSHGRPSLFLLEDHAKNMTKQQGPLSNHCFRLMHQDTGEQLGSNHSDCTTHLGSKPSRRDSDDLSPATSVLRHTSSSTVNEDFAHMNGGGRHEDSSDDASSDALIEAGSSDTFEDESSKSTVRIFDLPRVRSTSTRGRAIIRKRENRICVPQNFSRHSMTSYMSQEISLDRNKRNGSQRRKYYSPSSQCNHVDREGIWQKEGCSNRRK</sequence>
<organism evidence="2 3">
    <name type="scientific">Protopolystoma xenopodis</name>
    <dbReference type="NCBI Taxonomy" id="117903"/>
    <lineage>
        <taxon>Eukaryota</taxon>
        <taxon>Metazoa</taxon>
        <taxon>Spiralia</taxon>
        <taxon>Lophotrochozoa</taxon>
        <taxon>Platyhelminthes</taxon>
        <taxon>Monogenea</taxon>
        <taxon>Polyopisthocotylea</taxon>
        <taxon>Polystomatidea</taxon>
        <taxon>Polystomatidae</taxon>
        <taxon>Protopolystoma</taxon>
    </lineage>
</organism>
<feature type="non-terminal residue" evidence="2">
    <location>
        <position position="249"/>
    </location>
</feature>
<gene>
    <name evidence="2" type="ORF">PXEA_LOCUS34581</name>
</gene>
<proteinExistence type="predicted"/>
<evidence type="ECO:0000313" key="2">
    <source>
        <dbReference type="EMBL" id="VEL41141.1"/>
    </source>
</evidence>
<accession>A0A3S5AN79</accession>